<dbReference type="InterPro" id="IPR036678">
    <property type="entry name" value="MutS_con_dom_sf"/>
</dbReference>
<dbReference type="Proteomes" id="UP000321518">
    <property type="component" value="Unassembled WGS sequence"/>
</dbReference>
<dbReference type="FunFam" id="1.10.1420.10:FF:000017">
    <property type="entry name" value="DNA mismatch repair protein Msh2"/>
    <property type="match status" value="1"/>
</dbReference>
<reference evidence="15 16" key="1">
    <citation type="submission" date="2019-07" db="EMBL/GenBank/DDBJ databases">
        <title>Rhodotorula toruloides NBRC10032 genome sequencing.</title>
        <authorList>
            <person name="Shida Y."/>
            <person name="Takaku H."/>
            <person name="Ogasawara W."/>
            <person name="Mori K."/>
        </authorList>
    </citation>
    <scope>NUCLEOTIDE SEQUENCE [LARGE SCALE GENOMIC DNA]</scope>
    <source>
        <strain evidence="15 16">NBRC10032</strain>
    </source>
</reference>
<dbReference type="InterPro" id="IPR000432">
    <property type="entry name" value="DNA_mismatch_repair_MutS_C"/>
</dbReference>
<dbReference type="GO" id="GO:0005524">
    <property type="term" value="F:ATP binding"/>
    <property type="evidence" value="ECO:0007669"/>
    <property type="project" value="UniProtKB-KW"/>
</dbReference>
<gene>
    <name evidence="15" type="ORF">Rt10032_c12g4915</name>
</gene>
<dbReference type="SMART" id="SM00534">
    <property type="entry name" value="MUTSac"/>
    <property type="match status" value="1"/>
</dbReference>
<dbReference type="GO" id="GO:0006312">
    <property type="term" value="P:mitotic recombination"/>
    <property type="evidence" value="ECO:0007669"/>
    <property type="project" value="TreeGrafter"/>
</dbReference>
<sequence length="1007" mass="112650">MPALQYSKEKKDKEQEQKDRAEEDRFVKAFAKLPARPAGTVRLFDRSEFYCAYGEDAFFVANHHFKTQTVLKYLGSKEDGLPAVTLSHAVAQAFLRDALTTKQLRVEIWEPEGGGVGRGSTKWKLAKAASPGNLGPVEDLLFTYTDLLASPVLVAIRLQVKDNVKTIGVAFADTSMQELGASEYVDNELFSNTEALLIQLGAKECLVIEQDKAHEYDLNKLKALIERCGIVTTERKKSKSAAQNSLPSWRMHLRRQTRREFTSGSVEQDLNRLLRGSLQAASRPEFDHKIAMSAVAALISYLALMQDSSNFGAYALRTHDLSMYMRLDASALRALNLMPDPTGLGNSSKTMSVFGLLNRCKTAQGTRLLAMWLKQPLVNLHVILQRQDLVQCLVESQEFRQAITDDFLKSMPDFHRISKRFQKGAASLEDVVRVYQAVLLLPGLITVLERGVEVEDEDGDTQMLVGEEGENGAEKEESRERRWKGLIEELWLQHLRAHNDSLSPYQQMVETTIDLSELDRHNFVIKPDFDNSLAVIREKLETVRDGLNEEHEEVARDLGMDTDGKVLHFEQTSLYGYCFRLTRKESTAIRNKKNYIELKNQTNGMYFTTKTLKRLNDEYRDCTKEYEKKQSQLVKEVIQIASSYCEVLETLNTVIAHVDVITSIATSSLLAPIPYIKPTVFERGGGSLKLEEARHPCLEVQEGIDFIANDCHLERDVSEFSIITGPNAGGKSVFIRQTAVVALLAQIGSFVPCAFAEVPIFDSILCRVGAGDSQLKGVSTFMAEMLETSAILRQATRHSLVIIDELGRGTSTYDGFGLAWAISEHLSTVTRASVLFATHFHELTALAHQVPHVKNLHVVAHVESNPDTLTGKDITLLYKVMPGICDQSFGIHVAQLANFPDEVVKLARRKADDLEDFTEKPESADAAKPAIAHLSPEAIVEGTALVEAFLETWASRTAELPAAVADEASEGDTREDVELKELVRCFEEYKDKFESSEWTREVLAKTY</sequence>
<keyword evidence="6" id="KW-0067">ATP-binding</keyword>
<comment type="subunit">
    <text evidence="10">Heterodimer of msh2 and msh6.</text>
</comment>
<accession>A0A511KKJ2</accession>
<evidence type="ECO:0000256" key="12">
    <source>
        <dbReference type="RuleBase" id="RU003756"/>
    </source>
</evidence>
<name>A0A511KKJ2_RHOTO</name>
<keyword evidence="8 12" id="KW-0234">DNA repair</keyword>
<dbReference type="FunFam" id="3.40.50.300:FF:000925">
    <property type="entry name" value="DNA mismatch repair protein MSH2"/>
    <property type="match status" value="1"/>
</dbReference>
<dbReference type="InterPro" id="IPR045076">
    <property type="entry name" value="MutS"/>
</dbReference>
<dbReference type="InterPro" id="IPR011184">
    <property type="entry name" value="DNA_mismatch_repair_Msh2"/>
</dbReference>
<dbReference type="FunFam" id="3.30.420.110:FF:000002">
    <property type="entry name" value="DNA mismatch repair protein"/>
    <property type="match status" value="1"/>
</dbReference>
<dbReference type="FunFam" id="1.10.1420.10:FF:000015">
    <property type="entry name" value="DNA mismatch repair protein Msh2"/>
    <property type="match status" value="1"/>
</dbReference>
<evidence type="ECO:0000313" key="15">
    <source>
        <dbReference type="EMBL" id="GEM10898.1"/>
    </source>
</evidence>
<proteinExistence type="inferred from homology"/>
<dbReference type="Gene3D" id="3.40.50.300">
    <property type="entry name" value="P-loop containing nucleotide triphosphate hydrolases"/>
    <property type="match status" value="1"/>
</dbReference>
<keyword evidence="5 12" id="KW-0227">DNA damage</keyword>
<dbReference type="InterPro" id="IPR007695">
    <property type="entry name" value="DNA_mismatch_repair_MutS-lik_N"/>
</dbReference>
<comment type="subcellular location">
    <subcellularLocation>
        <location evidence="1">Nucleus</location>
    </subcellularLocation>
</comment>
<dbReference type="AlphaFoldDB" id="A0A511KKJ2"/>
<evidence type="ECO:0000256" key="3">
    <source>
        <dbReference type="ARBA" id="ARBA00019549"/>
    </source>
</evidence>
<dbReference type="InterPro" id="IPR036187">
    <property type="entry name" value="DNA_mismatch_repair_MutS_sf"/>
</dbReference>
<protein>
    <recommendedName>
        <fullName evidence="11">DNA mismatch repair protein MSH2</fullName>
    </recommendedName>
    <alternativeName>
        <fullName evidence="3">DNA mismatch repair protein Msh2</fullName>
    </alternativeName>
</protein>
<dbReference type="PANTHER" id="PTHR11361:SF35">
    <property type="entry name" value="DNA MISMATCH REPAIR PROTEIN MSH2"/>
    <property type="match status" value="1"/>
</dbReference>
<evidence type="ECO:0000256" key="10">
    <source>
        <dbReference type="ARBA" id="ARBA00064337"/>
    </source>
</evidence>
<evidence type="ECO:0000256" key="4">
    <source>
        <dbReference type="ARBA" id="ARBA00022741"/>
    </source>
</evidence>
<comment type="function">
    <text evidence="12">Component of the post-replicative DNA mismatch repair system (MMR).</text>
</comment>
<comment type="caution">
    <text evidence="15">The sequence shown here is derived from an EMBL/GenBank/DDBJ whole genome shotgun (WGS) entry which is preliminary data.</text>
</comment>
<evidence type="ECO:0000256" key="2">
    <source>
        <dbReference type="ARBA" id="ARBA00006271"/>
    </source>
</evidence>
<dbReference type="SUPFAM" id="SSF53150">
    <property type="entry name" value="DNA repair protein MutS, domain II"/>
    <property type="match status" value="1"/>
</dbReference>
<dbReference type="SUPFAM" id="SSF48334">
    <property type="entry name" value="DNA repair protein MutS, domain III"/>
    <property type="match status" value="1"/>
</dbReference>
<dbReference type="InterPro" id="IPR007860">
    <property type="entry name" value="DNA_mmatch_repair_MutS_con_dom"/>
</dbReference>
<evidence type="ECO:0000256" key="6">
    <source>
        <dbReference type="ARBA" id="ARBA00022840"/>
    </source>
</evidence>
<dbReference type="PANTHER" id="PTHR11361">
    <property type="entry name" value="DNA MISMATCH REPAIR PROTEIN MUTS FAMILY MEMBER"/>
    <property type="match status" value="1"/>
</dbReference>
<dbReference type="InterPro" id="IPR027417">
    <property type="entry name" value="P-loop_NTPase"/>
</dbReference>
<evidence type="ECO:0000259" key="14">
    <source>
        <dbReference type="PROSITE" id="PS00486"/>
    </source>
</evidence>
<dbReference type="PROSITE" id="PS00486">
    <property type="entry name" value="DNA_MISMATCH_REPAIR_2"/>
    <property type="match status" value="1"/>
</dbReference>
<feature type="region of interest" description="Disordered" evidence="13">
    <location>
        <begin position="1"/>
        <end position="22"/>
    </location>
</feature>
<dbReference type="Gene3D" id="3.30.420.110">
    <property type="entry name" value="MutS, connector domain"/>
    <property type="match status" value="1"/>
</dbReference>
<keyword evidence="4 12" id="KW-0547">Nucleotide-binding</keyword>
<dbReference type="Gene3D" id="3.40.1170.10">
    <property type="entry name" value="DNA repair protein MutS, domain I"/>
    <property type="match status" value="1"/>
</dbReference>
<dbReference type="SUPFAM" id="SSF52540">
    <property type="entry name" value="P-loop containing nucleoside triphosphate hydrolases"/>
    <property type="match status" value="1"/>
</dbReference>
<dbReference type="SMART" id="SM00533">
    <property type="entry name" value="MUTSd"/>
    <property type="match status" value="1"/>
</dbReference>
<evidence type="ECO:0000256" key="11">
    <source>
        <dbReference type="ARBA" id="ARBA00073545"/>
    </source>
</evidence>
<dbReference type="Gene3D" id="1.10.1420.10">
    <property type="match status" value="2"/>
</dbReference>
<feature type="compositionally biased region" description="Basic and acidic residues" evidence="13">
    <location>
        <begin position="7"/>
        <end position="22"/>
    </location>
</feature>
<organism evidence="15 16">
    <name type="scientific">Rhodotorula toruloides</name>
    <name type="common">Yeast</name>
    <name type="synonym">Rhodosporidium toruloides</name>
    <dbReference type="NCBI Taxonomy" id="5286"/>
    <lineage>
        <taxon>Eukaryota</taxon>
        <taxon>Fungi</taxon>
        <taxon>Dikarya</taxon>
        <taxon>Basidiomycota</taxon>
        <taxon>Pucciniomycotina</taxon>
        <taxon>Microbotryomycetes</taxon>
        <taxon>Sporidiobolales</taxon>
        <taxon>Sporidiobolaceae</taxon>
        <taxon>Rhodotorula</taxon>
    </lineage>
</organism>
<evidence type="ECO:0000313" key="16">
    <source>
        <dbReference type="Proteomes" id="UP000321518"/>
    </source>
</evidence>
<dbReference type="EMBL" id="BJWK01000012">
    <property type="protein sequence ID" value="GEM10898.1"/>
    <property type="molecule type" value="Genomic_DNA"/>
</dbReference>
<dbReference type="GO" id="GO:0140664">
    <property type="term" value="F:ATP-dependent DNA damage sensor activity"/>
    <property type="evidence" value="ECO:0007669"/>
    <property type="project" value="InterPro"/>
</dbReference>
<dbReference type="GO" id="GO:0030983">
    <property type="term" value="F:mismatched DNA binding"/>
    <property type="evidence" value="ECO:0007669"/>
    <property type="project" value="InterPro"/>
</dbReference>
<dbReference type="PIRSF" id="PIRSF005813">
    <property type="entry name" value="MSH2"/>
    <property type="match status" value="1"/>
</dbReference>
<dbReference type="GO" id="GO:0032301">
    <property type="term" value="C:MutSalpha complex"/>
    <property type="evidence" value="ECO:0007669"/>
    <property type="project" value="TreeGrafter"/>
</dbReference>
<dbReference type="OrthoDB" id="121051at2759"/>
<dbReference type="GO" id="GO:0051053">
    <property type="term" value="P:negative regulation of DNA metabolic process"/>
    <property type="evidence" value="ECO:0007669"/>
    <property type="project" value="UniProtKB-ARBA"/>
</dbReference>
<dbReference type="Pfam" id="PF05192">
    <property type="entry name" value="MutS_III"/>
    <property type="match status" value="1"/>
</dbReference>
<evidence type="ECO:0000256" key="13">
    <source>
        <dbReference type="SAM" id="MobiDB-lite"/>
    </source>
</evidence>
<dbReference type="Pfam" id="PF00488">
    <property type="entry name" value="MutS_V"/>
    <property type="match status" value="1"/>
</dbReference>
<keyword evidence="9" id="KW-0539">Nucleus</keyword>
<evidence type="ECO:0000256" key="1">
    <source>
        <dbReference type="ARBA" id="ARBA00004123"/>
    </source>
</evidence>
<dbReference type="InterPro" id="IPR007696">
    <property type="entry name" value="DNA_mismatch_repair_MutS_core"/>
</dbReference>
<dbReference type="GO" id="GO:0006298">
    <property type="term" value="P:mismatch repair"/>
    <property type="evidence" value="ECO:0007669"/>
    <property type="project" value="InterPro"/>
</dbReference>
<dbReference type="InterPro" id="IPR007861">
    <property type="entry name" value="DNA_mismatch_repair_MutS_clamp"/>
</dbReference>
<dbReference type="Pfam" id="PF05188">
    <property type="entry name" value="MutS_II"/>
    <property type="match status" value="1"/>
</dbReference>
<evidence type="ECO:0000256" key="8">
    <source>
        <dbReference type="ARBA" id="ARBA00023204"/>
    </source>
</evidence>
<evidence type="ECO:0000256" key="7">
    <source>
        <dbReference type="ARBA" id="ARBA00023125"/>
    </source>
</evidence>
<dbReference type="InterPro" id="IPR016151">
    <property type="entry name" value="DNA_mismatch_repair_MutS_N"/>
</dbReference>
<dbReference type="Pfam" id="PF01624">
    <property type="entry name" value="MutS_I"/>
    <property type="match status" value="1"/>
</dbReference>
<comment type="similarity">
    <text evidence="2 12">Belongs to the DNA mismatch repair MutS family.</text>
</comment>
<dbReference type="FunFam" id="3.40.1170.10:FF:000003">
    <property type="entry name" value="DNA mismatch repair protein"/>
    <property type="match status" value="1"/>
</dbReference>
<keyword evidence="7 12" id="KW-0238">DNA-binding</keyword>
<evidence type="ECO:0000256" key="5">
    <source>
        <dbReference type="ARBA" id="ARBA00022763"/>
    </source>
</evidence>
<dbReference type="Pfam" id="PF05190">
    <property type="entry name" value="MutS_IV"/>
    <property type="match status" value="1"/>
</dbReference>
<evidence type="ECO:0000256" key="9">
    <source>
        <dbReference type="ARBA" id="ARBA00023242"/>
    </source>
</evidence>
<feature type="domain" description="DNA mismatch repair proteins mutS family" evidence="14">
    <location>
        <begin position="799"/>
        <end position="815"/>
    </location>
</feature>